<comment type="caution">
    <text evidence="2">The sequence shown here is derived from an EMBL/GenBank/DDBJ whole genome shotgun (WGS) entry which is preliminary data.</text>
</comment>
<dbReference type="EMBL" id="BOQN01000028">
    <property type="protein sequence ID" value="GIM90407.1"/>
    <property type="molecule type" value="Genomic_DNA"/>
</dbReference>
<organism evidence="2 3">
    <name type="scientific">Paractinoplanes toevensis</name>
    <dbReference type="NCBI Taxonomy" id="571911"/>
    <lineage>
        <taxon>Bacteria</taxon>
        <taxon>Bacillati</taxon>
        <taxon>Actinomycetota</taxon>
        <taxon>Actinomycetes</taxon>
        <taxon>Micromonosporales</taxon>
        <taxon>Micromonosporaceae</taxon>
        <taxon>Paractinoplanes</taxon>
    </lineage>
</organism>
<proteinExistence type="predicted"/>
<dbReference type="Proteomes" id="UP000677082">
    <property type="component" value="Unassembled WGS sequence"/>
</dbReference>
<feature type="region of interest" description="Disordered" evidence="1">
    <location>
        <begin position="33"/>
        <end position="64"/>
    </location>
</feature>
<name>A0A919VZQ9_9ACTN</name>
<dbReference type="AlphaFoldDB" id="A0A919VZQ9"/>
<gene>
    <name evidence="2" type="ORF">Ato02nite_022000</name>
</gene>
<protein>
    <submittedName>
        <fullName evidence="2">Uncharacterized protein</fullName>
    </submittedName>
</protein>
<evidence type="ECO:0000313" key="3">
    <source>
        <dbReference type="Proteomes" id="UP000677082"/>
    </source>
</evidence>
<evidence type="ECO:0000256" key="1">
    <source>
        <dbReference type="SAM" id="MobiDB-lite"/>
    </source>
</evidence>
<reference evidence="2 3" key="1">
    <citation type="submission" date="2021-03" db="EMBL/GenBank/DDBJ databases">
        <title>Whole genome shotgun sequence of Actinoplanes toevensis NBRC 105298.</title>
        <authorList>
            <person name="Komaki H."/>
            <person name="Tamura T."/>
        </authorList>
    </citation>
    <scope>NUCLEOTIDE SEQUENCE [LARGE SCALE GENOMIC DNA]</scope>
    <source>
        <strain evidence="2 3">NBRC 105298</strain>
    </source>
</reference>
<keyword evidence="3" id="KW-1185">Reference proteome</keyword>
<dbReference type="RefSeq" id="WP_213006335.1">
    <property type="nucleotide sequence ID" value="NZ_BOQN01000028.1"/>
</dbReference>
<sequence length="64" mass="7098">MLMHADLMLVLANERHRELIAEADRRRVLTSAREARRARKVPAVRGQPTGSLAPCEPSVAVPAR</sequence>
<accession>A0A919VZQ9</accession>
<evidence type="ECO:0000313" key="2">
    <source>
        <dbReference type="EMBL" id="GIM90407.1"/>
    </source>
</evidence>